<keyword evidence="1" id="KW-0472">Membrane</keyword>
<evidence type="ECO:0000313" key="2">
    <source>
        <dbReference type="EMBL" id="GAG76656.1"/>
    </source>
</evidence>
<keyword evidence="1" id="KW-1133">Transmembrane helix</keyword>
<dbReference type="InterPro" id="IPR036259">
    <property type="entry name" value="MFS_trans_sf"/>
</dbReference>
<dbReference type="EMBL" id="BART01016017">
    <property type="protein sequence ID" value="GAG76656.1"/>
    <property type="molecule type" value="Genomic_DNA"/>
</dbReference>
<organism evidence="2">
    <name type="scientific">marine sediment metagenome</name>
    <dbReference type="NCBI Taxonomy" id="412755"/>
    <lineage>
        <taxon>unclassified sequences</taxon>
        <taxon>metagenomes</taxon>
        <taxon>ecological metagenomes</taxon>
    </lineage>
</organism>
<evidence type="ECO:0000256" key="1">
    <source>
        <dbReference type="SAM" id="Phobius"/>
    </source>
</evidence>
<gene>
    <name evidence="2" type="ORF">S01H4_30945</name>
</gene>
<accession>X1BWW3</accession>
<dbReference type="SUPFAM" id="SSF103473">
    <property type="entry name" value="MFS general substrate transporter"/>
    <property type="match status" value="1"/>
</dbReference>
<feature type="transmembrane region" description="Helical" evidence="1">
    <location>
        <begin position="59"/>
        <end position="79"/>
    </location>
</feature>
<comment type="caution">
    <text evidence="2">The sequence shown here is derived from an EMBL/GenBank/DDBJ whole genome shotgun (WGS) entry which is preliminary data.</text>
</comment>
<keyword evidence="1" id="KW-0812">Transmembrane</keyword>
<dbReference type="Gene3D" id="1.20.1250.20">
    <property type="entry name" value="MFS general substrate transporter like domains"/>
    <property type="match status" value="1"/>
</dbReference>
<name>X1BWW3_9ZZZZ</name>
<proteinExistence type="predicted"/>
<protein>
    <recommendedName>
        <fullName evidence="3">Major facilitator superfamily (MFS) profile domain-containing protein</fullName>
    </recommendedName>
</protein>
<dbReference type="AlphaFoldDB" id="X1BWW3"/>
<reference evidence="2" key="1">
    <citation type="journal article" date="2014" name="Front. Microbiol.">
        <title>High frequency of phylogenetically diverse reductive dehalogenase-homologous genes in deep subseafloor sedimentary metagenomes.</title>
        <authorList>
            <person name="Kawai M."/>
            <person name="Futagami T."/>
            <person name="Toyoda A."/>
            <person name="Takaki Y."/>
            <person name="Nishi S."/>
            <person name="Hori S."/>
            <person name="Arai W."/>
            <person name="Tsubouchi T."/>
            <person name="Morono Y."/>
            <person name="Uchiyama I."/>
            <person name="Ito T."/>
            <person name="Fujiyama A."/>
            <person name="Inagaki F."/>
            <person name="Takami H."/>
        </authorList>
    </citation>
    <scope>NUCLEOTIDE SEQUENCE</scope>
    <source>
        <strain evidence="2">Expedition CK06-06</strain>
    </source>
</reference>
<feature type="non-terminal residue" evidence="2">
    <location>
        <position position="93"/>
    </location>
</feature>
<evidence type="ECO:0008006" key="3">
    <source>
        <dbReference type="Google" id="ProtNLM"/>
    </source>
</evidence>
<feature type="transmembrane region" description="Helical" evidence="1">
    <location>
        <begin position="27"/>
        <end position="47"/>
    </location>
</feature>
<sequence>MTTETVGKITKTQEIQQKSAPLISRKMLLFMVAMVLANTGGSMYGPLLPLYLKSLNASVVQIGLFFTLSQIVPLALQILGGWIRIRWGACAAS</sequence>